<dbReference type="EMBL" id="BKCJ010526107">
    <property type="protein sequence ID" value="GFA97765.1"/>
    <property type="molecule type" value="Genomic_DNA"/>
</dbReference>
<dbReference type="SUPFAM" id="SSF57756">
    <property type="entry name" value="Retrovirus zinc finger-like domains"/>
    <property type="match status" value="1"/>
</dbReference>
<dbReference type="Pfam" id="PF00098">
    <property type="entry name" value="zf-CCHC"/>
    <property type="match status" value="1"/>
</dbReference>
<reference evidence="3" key="1">
    <citation type="journal article" date="2019" name="Sci. Rep.">
        <title>Draft genome of Tanacetum cinerariifolium, the natural source of mosquito coil.</title>
        <authorList>
            <person name="Yamashiro T."/>
            <person name="Shiraishi A."/>
            <person name="Satake H."/>
            <person name="Nakayama K."/>
        </authorList>
    </citation>
    <scope>NUCLEOTIDE SEQUENCE</scope>
</reference>
<dbReference type="PANTHER" id="PTHR47592">
    <property type="entry name" value="PBF68 PROTEIN"/>
    <property type="match status" value="1"/>
</dbReference>
<dbReference type="PANTHER" id="PTHR47592:SF31">
    <property type="entry name" value="ZINC FINGER, CCHC-TYPE-RELATED"/>
    <property type="match status" value="1"/>
</dbReference>
<organism evidence="3">
    <name type="scientific">Tanacetum cinerariifolium</name>
    <name type="common">Dalmatian daisy</name>
    <name type="synonym">Chrysanthemum cinerariifolium</name>
    <dbReference type="NCBI Taxonomy" id="118510"/>
    <lineage>
        <taxon>Eukaryota</taxon>
        <taxon>Viridiplantae</taxon>
        <taxon>Streptophyta</taxon>
        <taxon>Embryophyta</taxon>
        <taxon>Tracheophyta</taxon>
        <taxon>Spermatophyta</taxon>
        <taxon>Magnoliopsida</taxon>
        <taxon>eudicotyledons</taxon>
        <taxon>Gunneridae</taxon>
        <taxon>Pentapetalae</taxon>
        <taxon>asterids</taxon>
        <taxon>campanulids</taxon>
        <taxon>Asterales</taxon>
        <taxon>Asteraceae</taxon>
        <taxon>Asteroideae</taxon>
        <taxon>Anthemideae</taxon>
        <taxon>Anthemidinae</taxon>
        <taxon>Tanacetum</taxon>
    </lineage>
</organism>
<gene>
    <name evidence="3" type="ORF">Tci_669737</name>
</gene>
<evidence type="ECO:0000259" key="2">
    <source>
        <dbReference type="PROSITE" id="PS50158"/>
    </source>
</evidence>
<comment type="caution">
    <text evidence="3">The sequence shown here is derived from an EMBL/GenBank/DDBJ whole genome shotgun (WGS) entry which is preliminary data.</text>
</comment>
<dbReference type="AlphaFoldDB" id="A0A699KJF4"/>
<dbReference type="PROSITE" id="PS50158">
    <property type="entry name" value="ZF_CCHC"/>
    <property type="match status" value="1"/>
</dbReference>
<dbReference type="InterPro" id="IPR054722">
    <property type="entry name" value="PolX-like_BBD"/>
</dbReference>
<evidence type="ECO:0000256" key="1">
    <source>
        <dbReference type="PROSITE-ProRule" id="PRU00047"/>
    </source>
</evidence>
<dbReference type="InterPro" id="IPR036875">
    <property type="entry name" value="Znf_CCHC_sf"/>
</dbReference>
<dbReference type="InterPro" id="IPR001878">
    <property type="entry name" value="Znf_CCHC"/>
</dbReference>
<sequence>MESGSSWSHNNGKSKTGKKKNFKCFKCGKSGHFRKDCRGLNTSYPQGNVASTLEDGNALCCEAVVANESRKRFADVWIFDTRATFHMTARREWFHQYKPISGGGSMYSCNDHELKIIEIGSITVKMHDSTVRTIRDVRQVEGLKKNLLSLE</sequence>
<keyword evidence="1" id="KW-0863">Zinc-finger</keyword>
<dbReference type="SMART" id="SM00343">
    <property type="entry name" value="ZnF_C2HC"/>
    <property type="match status" value="1"/>
</dbReference>
<keyword evidence="1" id="KW-0479">Metal-binding</keyword>
<dbReference type="Gene3D" id="4.10.60.10">
    <property type="entry name" value="Zinc finger, CCHC-type"/>
    <property type="match status" value="1"/>
</dbReference>
<keyword evidence="1" id="KW-0862">Zinc</keyword>
<accession>A0A699KJF4</accession>
<protein>
    <submittedName>
        <fullName evidence="3">Gag-Pol polyprotein</fullName>
    </submittedName>
</protein>
<proteinExistence type="predicted"/>
<name>A0A699KJF4_TANCI</name>
<feature type="domain" description="CCHC-type" evidence="2">
    <location>
        <begin position="23"/>
        <end position="38"/>
    </location>
</feature>
<evidence type="ECO:0000313" key="3">
    <source>
        <dbReference type="EMBL" id="GFA97765.1"/>
    </source>
</evidence>
<dbReference type="Pfam" id="PF22936">
    <property type="entry name" value="Pol_BBD"/>
    <property type="match status" value="1"/>
</dbReference>
<dbReference type="GO" id="GO:0003676">
    <property type="term" value="F:nucleic acid binding"/>
    <property type="evidence" value="ECO:0007669"/>
    <property type="project" value="InterPro"/>
</dbReference>
<dbReference type="GO" id="GO:0008270">
    <property type="term" value="F:zinc ion binding"/>
    <property type="evidence" value="ECO:0007669"/>
    <property type="project" value="UniProtKB-KW"/>
</dbReference>